<dbReference type="PANTHER" id="PTHR24111:SF0">
    <property type="entry name" value="LEUCINE-RICH REPEAT-CONTAINING PROTEIN"/>
    <property type="match status" value="1"/>
</dbReference>
<dbReference type="Gene3D" id="3.80.10.10">
    <property type="entry name" value="Ribonuclease Inhibitor"/>
    <property type="match status" value="3"/>
</dbReference>
<dbReference type="InterPro" id="IPR032675">
    <property type="entry name" value="LRR_dom_sf"/>
</dbReference>
<dbReference type="EMBL" id="GBBM01005104">
    <property type="protein sequence ID" value="JAC30314.1"/>
    <property type="molecule type" value="mRNA"/>
</dbReference>
<dbReference type="InterPro" id="IPR052201">
    <property type="entry name" value="LRR-containing_regulator"/>
</dbReference>
<accession>A0A023G977</accession>
<evidence type="ECO:0008006" key="3">
    <source>
        <dbReference type="Google" id="ProtNLM"/>
    </source>
</evidence>
<sequence length="752" mass="85042">MKSRRSQLRSYALYLKHVCPQLSSVETLVHGLQHPASVFSYHGITFPITCTSGFGRDEGSQQVCQIFEELPLWNELLWFIKVELKEIDPGLISIVRLPHAIVSPDNFLEAERAAIFLHWLLAQHLCITSVEVDCCLLQNHHQLFCDALQLSTSLRVLRLSKLELDVRPTAHLVSAICGTCHLEELECDQLNLSGVEESLLASFSDFIRNSASLKMLKLTRIHKMRHVEVFMQALQGNSSISKLIVEAPLTPDSIADFCKFLASSTTLIELCLDCYTDELMDYVKPLCTALVANEKLQKITIRNHRFDLVDATLLCDMIAVNTTLKDLAFCNCEWEFLTPGIKPSGSRTAEVESAKARWGELWRVEPLVHAIRNNTSLQELVLDTNRFVGKEFERLLVAVKESASLQKLWFHHFPIRPTVGTCDLLEKTNAFDKIASMYCCCSSVNLSESLPRYRSLLSVTEYTFYDLIPERLGLACTALEAFDYVCRLDLHIKQTEAVINEESAALLASYLSSTTSLRQLRMHFSVSFKGTVIIVAGLVKNASLERLHVYGWTFTDTDVHAICDWIEQSRSLYYFVWLSTCCNAAALMVSELAGRLDKNYTLTQFRVSGCRQDVLEWQALQQLVRRNASLVHRAARFVLGSTLKRCASAFEAVSWHPDVRGRVQEMAVLSATEVSCRIEKSARRLEKDFWQLSEIVKGQIRCNAREDGVVQLDELGFDALLAVRRFLKVGDIADSLPLGRRGLKRKASEEND</sequence>
<dbReference type="SUPFAM" id="SSF52047">
    <property type="entry name" value="RNI-like"/>
    <property type="match status" value="2"/>
</dbReference>
<reference evidence="2" key="1">
    <citation type="submission" date="2014-03" db="EMBL/GenBank/DDBJ databases">
        <title>The sialotranscriptome of Amblyomma triste, Amblyomma parvum and Amblyomma cajennense ticks, uncovered by 454-based RNA-seq.</title>
        <authorList>
            <person name="Garcia G.R."/>
            <person name="Gardinassi L.G."/>
            <person name="Ribeiro J.M."/>
            <person name="Anatriello E."/>
            <person name="Ferreira B.R."/>
            <person name="Moreira H.N."/>
            <person name="Mafra C."/>
            <person name="Olegario M.M."/>
            <person name="Szabo P.J."/>
            <person name="Miranda-Santos I.K."/>
            <person name="Maruyama S.R."/>
        </authorList>
    </citation>
    <scope>NUCLEOTIDE SEQUENCE</scope>
    <source>
        <strain evidence="2">Mato Grasso do Sul</strain>
        <tissue evidence="2">Salivary glands</tissue>
    </source>
</reference>
<evidence type="ECO:0000313" key="2">
    <source>
        <dbReference type="EMBL" id="JAC30314.1"/>
    </source>
</evidence>
<dbReference type="AlphaFoldDB" id="A0A023G977"/>
<dbReference type="PANTHER" id="PTHR24111">
    <property type="entry name" value="LEUCINE-RICH REPEAT-CONTAINING PROTEIN 34"/>
    <property type="match status" value="1"/>
</dbReference>
<organism evidence="2">
    <name type="scientific">Amblyomma triste</name>
    <name type="common">Neotropical tick</name>
    <dbReference type="NCBI Taxonomy" id="251400"/>
    <lineage>
        <taxon>Eukaryota</taxon>
        <taxon>Metazoa</taxon>
        <taxon>Ecdysozoa</taxon>
        <taxon>Arthropoda</taxon>
        <taxon>Chelicerata</taxon>
        <taxon>Arachnida</taxon>
        <taxon>Acari</taxon>
        <taxon>Parasitiformes</taxon>
        <taxon>Ixodida</taxon>
        <taxon>Ixodoidea</taxon>
        <taxon>Ixodidae</taxon>
        <taxon>Amblyomminae</taxon>
        <taxon>Amblyomma</taxon>
    </lineage>
</organism>
<keyword evidence="1" id="KW-0677">Repeat</keyword>
<proteinExistence type="evidence at transcript level"/>
<protein>
    <recommendedName>
        <fullName evidence="3">Nlr family card domain protein</fullName>
    </recommendedName>
</protein>
<name>A0A023G977_AMBTT</name>
<evidence type="ECO:0000256" key="1">
    <source>
        <dbReference type="ARBA" id="ARBA00022737"/>
    </source>
</evidence>